<dbReference type="SUPFAM" id="SSF47781">
    <property type="entry name" value="RuvA domain 2-like"/>
    <property type="match status" value="1"/>
</dbReference>
<organism evidence="1 2">
    <name type="scientific">Alicyclobacillus cycloheptanicus</name>
    <dbReference type="NCBI Taxonomy" id="1457"/>
    <lineage>
        <taxon>Bacteria</taxon>
        <taxon>Bacillati</taxon>
        <taxon>Bacillota</taxon>
        <taxon>Bacilli</taxon>
        <taxon>Bacillales</taxon>
        <taxon>Alicyclobacillaceae</taxon>
        <taxon>Alicyclobacillus</taxon>
    </lineage>
</organism>
<name>A0ABT9XDP6_9BACL</name>
<evidence type="ECO:0000313" key="2">
    <source>
        <dbReference type="Proteomes" id="UP001232973"/>
    </source>
</evidence>
<proteinExistence type="predicted"/>
<dbReference type="Gene3D" id="3.20.20.140">
    <property type="entry name" value="Metal-dependent hydrolases"/>
    <property type="match status" value="1"/>
</dbReference>
<reference evidence="1 2" key="1">
    <citation type="submission" date="2023-07" db="EMBL/GenBank/DDBJ databases">
        <title>Genomic Encyclopedia of Type Strains, Phase IV (KMG-IV): sequencing the most valuable type-strain genomes for metagenomic binning, comparative biology and taxonomic classification.</title>
        <authorList>
            <person name="Goeker M."/>
        </authorList>
    </citation>
    <scope>NUCLEOTIDE SEQUENCE [LARGE SCALE GENOMIC DNA]</scope>
    <source>
        <strain evidence="1 2">DSM 4006</strain>
    </source>
</reference>
<dbReference type="EMBL" id="JAUSTP010000001">
    <property type="protein sequence ID" value="MDQ0188425.1"/>
    <property type="molecule type" value="Genomic_DNA"/>
</dbReference>
<dbReference type="PANTHER" id="PTHR40084">
    <property type="entry name" value="PHOSPHOHYDROLASE, PHP FAMILY"/>
    <property type="match status" value="1"/>
</dbReference>
<dbReference type="Gene3D" id="1.10.150.20">
    <property type="entry name" value="5' to 3' exonuclease, C-terminal subdomain"/>
    <property type="match status" value="1"/>
</dbReference>
<evidence type="ECO:0000313" key="1">
    <source>
        <dbReference type="EMBL" id="MDQ0188425.1"/>
    </source>
</evidence>
<dbReference type="PANTHER" id="PTHR40084:SF1">
    <property type="entry name" value="PHOSPHOTRANSFERASE"/>
    <property type="match status" value="1"/>
</dbReference>
<dbReference type="CDD" id="cd19067">
    <property type="entry name" value="PfuEndoQ-like"/>
    <property type="match status" value="1"/>
</dbReference>
<dbReference type="InterPro" id="IPR016195">
    <property type="entry name" value="Pol/histidinol_Pase-like"/>
</dbReference>
<accession>A0ABT9XDP6</accession>
<dbReference type="InterPro" id="IPR010994">
    <property type="entry name" value="RuvA_2-like"/>
</dbReference>
<dbReference type="SUPFAM" id="SSF89550">
    <property type="entry name" value="PHP domain-like"/>
    <property type="match status" value="1"/>
</dbReference>
<protein>
    <submittedName>
        <fullName evidence="1">Uncharacterized protein (TIGR00375 family)</fullName>
    </submittedName>
</protein>
<gene>
    <name evidence="1" type="ORF">J2S03_000229</name>
</gene>
<sequence>MNPLQTFYCDFHIHVGRALGKPVKMAAAPSLTFEALCAHARTEKGLDIVTVIDGVCTGVLAEVRDLAARGTLAPLADGGGLRHENGLTIFLGAEVECAGPHGGAAHFGCWFGDIDAAADFSAWLATVQKNPSLSSQRARTDAFDLQRQTHQRHGLFIVHHAFTPHKGLYGACVRRLGDMVDPAHVDALELGLSADTDMADCVSELAAQTFLSNSDAHSLPKIAREYNALMLEAPTFAEVGLALWRTGGRRVAANYGLPPSLGKYHRTYCLDCGRLWAAGAAACACGSQRKVNGVYDRFLEIRDHAFPVSPSHRPPYVHQIPLEFIPGLGPAARQRLLAAFGTEMNVLHRADAAALAEVVGPTLAARIDDARAGRVLLQTGGGGIYGKVQFK</sequence>
<comment type="caution">
    <text evidence="1">The sequence shown here is derived from an EMBL/GenBank/DDBJ whole genome shotgun (WGS) entry which is preliminary data.</text>
</comment>
<dbReference type="RefSeq" id="WP_274455826.1">
    <property type="nucleotide sequence ID" value="NZ_CP067097.1"/>
</dbReference>
<dbReference type="Proteomes" id="UP001232973">
    <property type="component" value="Unassembled WGS sequence"/>
</dbReference>
<keyword evidence="2" id="KW-1185">Reference proteome</keyword>